<dbReference type="Proteomes" id="UP000887565">
    <property type="component" value="Unplaced"/>
</dbReference>
<accession>A0A915JQT4</accession>
<protein>
    <submittedName>
        <fullName evidence="2">Ovule protein</fullName>
    </submittedName>
</protein>
<organism evidence="1 2">
    <name type="scientific">Romanomermis culicivorax</name>
    <name type="common">Nematode worm</name>
    <dbReference type="NCBI Taxonomy" id="13658"/>
    <lineage>
        <taxon>Eukaryota</taxon>
        <taxon>Metazoa</taxon>
        <taxon>Ecdysozoa</taxon>
        <taxon>Nematoda</taxon>
        <taxon>Enoplea</taxon>
        <taxon>Dorylaimia</taxon>
        <taxon>Mermithida</taxon>
        <taxon>Mermithoidea</taxon>
        <taxon>Mermithidae</taxon>
        <taxon>Romanomermis</taxon>
    </lineage>
</organism>
<keyword evidence="1" id="KW-1185">Reference proteome</keyword>
<dbReference type="WBParaSite" id="nRc.2.0.1.t28472-RA">
    <property type="protein sequence ID" value="nRc.2.0.1.t28472-RA"/>
    <property type="gene ID" value="nRc.2.0.1.g28472"/>
</dbReference>
<name>A0A915JQT4_ROMCU</name>
<sequence length="63" mass="7552">MFHIDPTQKMTKVHEKLPCHNILDTCPLQYIFNKGMAYTSFKFCKFRFFRDPILSEQMGCNLF</sequence>
<proteinExistence type="predicted"/>
<dbReference type="AlphaFoldDB" id="A0A915JQT4"/>
<evidence type="ECO:0000313" key="2">
    <source>
        <dbReference type="WBParaSite" id="nRc.2.0.1.t28472-RA"/>
    </source>
</evidence>
<reference evidence="2" key="1">
    <citation type="submission" date="2022-11" db="UniProtKB">
        <authorList>
            <consortium name="WormBaseParasite"/>
        </authorList>
    </citation>
    <scope>IDENTIFICATION</scope>
</reference>
<evidence type="ECO:0000313" key="1">
    <source>
        <dbReference type="Proteomes" id="UP000887565"/>
    </source>
</evidence>